<gene>
    <name evidence="6" type="ORF">TM35_000201270</name>
</gene>
<comment type="caution">
    <text evidence="6">The sequence shown here is derived from an EMBL/GenBank/DDBJ whole genome shotgun (WGS) entry which is preliminary data.</text>
</comment>
<dbReference type="PANTHER" id="PTHR22589">
    <property type="entry name" value="CARNITINE O-ACYLTRANSFERASE"/>
    <property type="match status" value="1"/>
</dbReference>
<dbReference type="EMBL" id="NBCO01000020">
    <property type="protein sequence ID" value="ORC87718.1"/>
    <property type="molecule type" value="Genomic_DNA"/>
</dbReference>
<dbReference type="PANTHER" id="PTHR22589:SF29">
    <property type="entry name" value="MITOCHONDRIAL CARNITINE O-ACETYLTRANSFERASE-RELATED"/>
    <property type="match status" value="1"/>
</dbReference>
<dbReference type="InterPro" id="IPR000542">
    <property type="entry name" value="Carn_acyl_trans"/>
</dbReference>
<proteinExistence type="inferred from homology"/>
<dbReference type="GO" id="GO:0005739">
    <property type="term" value="C:mitochondrion"/>
    <property type="evidence" value="ECO:0007669"/>
    <property type="project" value="TreeGrafter"/>
</dbReference>
<dbReference type="SUPFAM" id="SSF52777">
    <property type="entry name" value="CoA-dependent acyltransferases"/>
    <property type="match status" value="2"/>
</dbReference>
<dbReference type="VEuPathDB" id="TriTrypDB:TM35_000201270"/>
<dbReference type="Gene3D" id="3.30.559.10">
    <property type="entry name" value="Chloramphenicol acetyltransferase-like domain"/>
    <property type="match status" value="1"/>
</dbReference>
<feature type="active site" description="Proton acceptor" evidence="4">
    <location>
        <position position="400"/>
    </location>
</feature>
<sequence length="742" mass="83788">MPTKSRFASSVPNTSVRPFSLLDAPPEYYVAVRSPITQTPHEYQQRQHLKECFSVYGYTDANDMLERKPSADDVPLAEHQSRLPRLPIPSLQETCEQFLKSIEAIASPSEYVVVSKLVDEFKASGGVGEMLDKLLHEWDERCEQPSWLEEFWDDAYLCPRDPIPINVNYFFGFSAHPNAKAMTQMGRAASLLWGAVSYFVDTRDGKLLCEYERDKPVCMCQNRFLCCTSRLPGRYRDRKVCYLDSPALTEDELQSKSVEYVALPSPPKHCVVIQRNRFFVLEVLDDKGLPIDVSTLVVALYLIGEKVNSTEEAGPPVGLLTTMDRTGWFEARENLKELGNYQTLRAIQSAIICLALDSVEVVTSDEAARIFLHGSGTNRWFDRHNIIVTRDGWAGVNWEHSVADGTSTLRLADRMYQADCNNAFTKESIEELILDESRRAKAKSLISELEWKLDSQLNIIMNQAFANYKVMIEVNETAVLRFRDFGGSLLKDLKVSPDAFVQLAFQLTYYRMFGQTCATYEAASTRTFLHGRTECVRSATRAALDFCAAASEPIFAKRPGSRLPSQLKLMEEAIQEHVDIMKRAKNAHGIDRHLLGLRLQAVKHGIQIPDLFEAPVFKRSAHWLMSTSHCGSSSLSLFGFGPVVGDGFGIGYMIKNEHIDVCVTSKYTQPYTSSQVFTTLLRASLLHMVGMIYGKSADQRAEARTLLFSHPTGFNDFKYDSEEGFVYKASSRNDMQHSFSFK</sequence>
<evidence type="ECO:0000256" key="1">
    <source>
        <dbReference type="ARBA" id="ARBA00005232"/>
    </source>
</evidence>
<dbReference type="OrthoDB" id="240216at2759"/>
<dbReference type="AlphaFoldDB" id="A0A1X0NT49"/>
<dbReference type="Gene3D" id="3.30.559.70">
    <property type="entry name" value="Choline/Carnitine o-acyltransferase, domain 2"/>
    <property type="match status" value="1"/>
</dbReference>
<reference evidence="6 7" key="1">
    <citation type="submission" date="2017-03" db="EMBL/GenBank/DDBJ databases">
        <title>An alternative strategy for trypanosome survival in the mammalian bloodstream revealed through genome and transcriptome analysis of the ubiquitous bovine parasite Trypanosoma (Megatrypanum) theileri.</title>
        <authorList>
            <person name="Kelly S."/>
            <person name="Ivens A."/>
            <person name="Mott A."/>
            <person name="O'Neill E."/>
            <person name="Emms D."/>
            <person name="Macleod O."/>
            <person name="Voorheis P."/>
            <person name="Matthews J."/>
            <person name="Matthews K."/>
            <person name="Carrington M."/>
        </authorList>
    </citation>
    <scope>NUCLEOTIDE SEQUENCE [LARGE SCALE GENOMIC DNA]</scope>
    <source>
        <strain evidence="6">Edinburgh</strain>
    </source>
</reference>
<evidence type="ECO:0000313" key="7">
    <source>
        <dbReference type="Proteomes" id="UP000192257"/>
    </source>
</evidence>
<dbReference type="STRING" id="67003.A0A1X0NT49"/>
<evidence type="ECO:0000256" key="2">
    <source>
        <dbReference type="ARBA" id="ARBA00022679"/>
    </source>
</evidence>
<dbReference type="InterPro" id="IPR023213">
    <property type="entry name" value="CAT-like_dom_sf"/>
</dbReference>
<dbReference type="Pfam" id="PF00755">
    <property type="entry name" value="Carn_acyltransf"/>
    <property type="match status" value="1"/>
</dbReference>
<dbReference type="GO" id="GO:0004092">
    <property type="term" value="F:carnitine O-acetyltransferase activity"/>
    <property type="evidence" value="ECO:0007669"/>
    <property type="project" value="TreeGrafter"/>
</dbReference>
<feature type="domain" description="Choline/carnitine acyltransferase" evidence="5">
    <location>
        <begin position="86"/>
        <end position="682"/>
    </location>
</feature>
<evidence type="ECO:0000256" key="3">
    <source>
        <dbReference type="ARBA" id="ARBA00023315"/>
    </source>
</evidence>
<accession>A0A1X0NT49</accession>
<evidence type="ECO:0000256" key="4">
    <source>
        <dbReference type="PIRSR" id="PIRSR600542-1"/>
    </source>
</evidence>
<protein>
    <submittedName>
        <fullName evidence="6">Carnitine O-acetyltransferase</fullName>
    </submittedName>
</protein>
<dbReference type="Proteomes" id="UP000192257">
    <property type="component" value="Unassembled WGS sequence"/>
</dbReference>
<organism evidence="6 7">
    <name type="scientific">Trypanosoma theileri</name>
    <dbReference type="NCBI Taxonomy" id="67003"/>
    <lineage>
        <taxon>Eukaryota</taxon>
        <taxon>Discoba</taxon>
        <taxon>Euglenozoa</taxon>
        <taxon>Kinetoplastea</taxon>
        <taxon>Metakinetoplastina</taxon>
        <taxon>Trypanosomatida</taxon>
        <taxon>Trypanosomatidae</taxon>
        <taxon>Trypanosoma</taxon>
    </lineage>
</organism>
<name>A0A1X0NT49_9TRYP</name>
<keyword evidence="7" id="KW-1185">Reference proteome</keyword>
<dbReference type="GeneID" id="39986592"/>
<dbReference type="GO" id="GO:0009437">
    <property type="term" value="P:carnitine metabolic process"/>
    <property type="evidence" value="ECO:0007669"/>
    <property type="project" value="TreeGrafter"/>
</dbReference>
<dbReference type="InterPro" id="IPR039551">
    <property type="entry name" value="Cho/carn_acyl_trans"/>
</dbReference>
<evidence type="ECO:0000259" key="5">
    <source>
        <dbReference type="Pfam" id="PF00755"/>
    </source>
</evidence>
<dbReference type="RefSeq" id="XP_028881784.1">
    <property type="nucleotide sequence ID" value="XM_029026812.1"/>
</dbReference>
<comment type="similarity">
    <text evidence="1">Belongs to the carnitine/choline acetyltransferase family.</text>
</comment>
<dbReference type="InterPro" id="IPR042231">
    <property type="entry name" value="Cho/carn_acyl_trans_2"/>
</dbReference>
<keyword evidence="3" id="KW-0012">Acyltransferase</keyword>
<keyword evidence="2 6" id="KW-0808">Transferase</keyword>
<evidence type="ECO:0000313" key="6">
    <source>
        <dbReference type="EMBL" id="ORC87718.1"/>
    </source>
</evidence>